<dbReference type="AlphaFoldDB" id="A0A1F6V299"/>
<gene>
    <name evidence="1" type="ORF">A2W18_09065</name>
</gene>
<comment type="caution">
    <text evidence="1">The sequence shown here is derived from an EMBL/GenBank/DDBJ whole genome shotgun (WGS) entry which is preliminary data.</text>
</comment>
<accession>A0A1F6V299</accession>
<name>A0A1F6V299_9PROT</name>
<dbReference type="EMBL" id="MFSP01000147">
    <property type="protein sequence ID" value="OGI63810.1"/>
    <property type="molecule type" value="Genomic_DNA"/>
</dbReference>
<protein>
    <recommendedName>
        <fullName evidence="3">Porin domain-containing protein</fullName>
    </recommendedName>
</protein>
<organism evidence="1 2">
    <name type="scientific">Candidatus Muproteobacteria bacterium RBG_16_60_9</name>
    <dbReference type="NCBI Taxonomy" id="1817755"/>
    <lineage>
        <taxon>Bacteria</taxon>
        <taxon>Pseudomonadati</taxon>
        <taxon>Pseudomonadota</taxon>
        <taxon>Candidatus Muproteobacteria</taxon>
    </lineage>
</organism>
<reference evidence="1 2" key="1">
    <citation type="journal article" date="2016" name="Nat. Commun.">
        <title>Thousands of microbial genomes shed light on interconnected biogeochemical processes in an aquifer system.</title>
        <authorList>
            <person name="Anantharaman K."/>
            <person name="Brown C.T."/>
            <person name="Hug L.A."/>
            <person name="Sharon I."/>
            <person name="Castelle C.J."/>
            <person name="Probst A.J."/>
            <person name="Thomas B.C."/>
            <person name="Singh A."/>
            <person name="Wilkins M.J."/>
            <person name="Karaoz U."/>
            <person name="Brodie E.L."/>
            <person name="Williams K.H."/>
            <person name="Hubbard S.S."/>
            <person name="Banfield J.F."/>
        </authorList>
    </citation>
    <scope>NUCLEOTIDE SEQUENCE [LARGE SCALE GENOMIC DNA]</scope>
</reference>
<sequence>MYVLTLDAYASDRAVAETNGSVGANYIEGGSVGTSISVNTPVADYLGLTFGVSFLDTDFARFYTASSGLFVRDMSIGHVGLFAGLGEVDAKASPVIDSTSTDYGVRGAYYLNTSFDIFASRSNSRARANGFSAHVNLGSVGLGWFASPDVRVALLAGLLDQSDRYVATILFQPTLFGGKASFGIAYADGSGVDSQFAVAFVYYFGPAKTLMKRFREDLFY</sequence>
<evidence type="ECO:0000313" key="2">
    <source>
        <dbReference type="Proteomes" id="UP000179076"/>
    </source>
</evidence>
<evidence type="ECO:0000313" key="1">
    <source>
        <dbReference type="EMBL" id="OGI63810.1"/>
    </source>
</evidence>
<evidence type="ECO:0008006" key="3">
    <source>
        <dbReference type="Google" id="ProtNLM"/>
    </source>
</evidence>
<dbReference type="Proteomes" id="UP000179076">
    <property type="component" value="Unassembled WGS sequence"/>
</dbReference>
<proteinExistence type="predicted"/>